<dbReference type="Pfam" id="PF05402">
    <property type="entry name" value="PqqD"/>
    <property type="match status" value="1"/>
</dbReference>
<dbReference type="InterPro" id="IPR001193">
    <property type="entry name" value="MBTPS2"/>
</dbReference>
<evidence type="ECO:0000256" key="1">
    <source>
        <dbReference type="SAM" id="Phobius"/>
    </source>
</evidence>
<gene>
    <name evidence="2" type="ORF">HK414_16540</name>
</gene>
<dbReference type="Proteomes" id="UP000500826">
    <property type="component" value="Chromosome"/>
</dbReference>
<reference evidence="2 3" key="2">
    <citation type="submission" date="2020-05" db="EMBL/GenBank/DDBJ databases">
        <authorList>
            <person name="Khan S.A."/>
            <person name="Jeon C.O."/>
            <person name="Chun B.H."/>
        </authorList>
    </citation>
    <scope>NUCLEOTIDE SEQUENCE [LARGE SCALE GENOMIC DNA]</scope>
    <source>
        <strain evidence="2 3">H242</strain>
    </source>
</reference>
<dbReference type="PANTHER" id="PTHR13325">
    <property type="entry name" value="PROTEASE M50 MEMBRANE-BOUND TRANSCRIPTION FACTOR SITE 2 PROTEASE"/>
    <property type="match status" value="1"/>
</dbReference>
<feature type="transmembrane region" description="Helical" evidence="1">
    <location>
        <begin position="243"/>
        <end position="265"/>
    </location>
</feature>
<feature type="transmembrane region" description="Helical" evidence="1">
    <location>
        <begin position="148"/>
        <end position="166"/>
    </location>
</feature>
<evidence type="ECO:0000313" key="3">
    <source>
        <dbReference type="Proteomes" id="UP000500826"/>
    </source>
</evidence>
<reference evidence="2 3" key="1">
    <citation type="submission" date="2020-05" db="EMBL/GenBank/DDBJ databases">
        <title>Ramlibacter rhizophilus sp. nov., isolated from rhizosphere soil of national flower Mugunghwa from South Korea.</title>
        <authorList>
            <person name="Zheng-Fei Y."/>
            <person name="Huan T."/>
        </authorList>
    </citation>
    <scope>NUCLEOTIDE SEQUENCE [LARGE SCALE GENOMIC DNA]</scope>
    <source>
        <strain evidence="2 3">H242</strain>
    </source>
</reference>
<keyword evidence="3" id="KW-1185">Reference proteome</keyword>
<proteinExistence type="predicted"/>
<dbReference type="InterPro" id="IPR008792">
    <property type="entry name" value="PQQD"/>
</dbReference>
<feature type="transmembrane region" description="Helical" evidence="1">
    <location>
        <begin position="271"/>
        <end position="290"/>
    </location>
</feature>
<keyword evidence="1" id="KW-1133">Transmembrane helix</keyword>
<dbReference type="Gene3D" id="1.10.10.1150">
    <property type="entry name" value="Coenzyme PQQ synthesis protein D (PqqD)"/>
    <property type="match status" value="1"/>
</dbReference>
<sequence>MASLRPGLVPGLRVVRQQVREQVWHVLVEPATGKQVRLNPSAYALVARFDGHVTVSDLWERQLAQHRADAPTQDEVLRLLAQLFRGGMLRFDAAPHLSLVFARRDEEGRQRRRGFMNPLMLRMPLADPTRLLRVLAPVGALLFRRATFITRVLAVLLAALAAGAHFSELAAETRRLFGSPANYLIAWCCYPVVKLLHEVAHGLAVRRFGGEVHEMGVTLMFLTPAPYVDASAANVFAEPRQRLAVSAAGIFVEIALACGALALWLAASPGLVRDAALVVVLICSVSTLMFNANPLMRLDGYYVLCDALQLPNLALRSRAWWGRHWRQWIGEAPGGPEPLLAHGERKWLVAYAPASSRCTAWCCCSRSCSGWASIRGCWAASAPRRCCCGC</sequence>
<dbReference type="EMBL" id="CP053418">
    <property type="protein sequence ID" value="QJW84716.1"/>
    <property type="molecule type" value="Genomic_DNA"/>
</dbReference>
<dbReference type="PANTHER" id="PTHR13325:SF3">
    <property type="entry name" value="MEMBRANE-BOUND TRANSCRIPTION FACTOR SITE-2 PROTEASE"/>
    <property type="match status" value="1"/>
</dbReference>
<dbReference type="InterPro" id="IPR041881">
    <property type="entry name" value="PqqD_sf"/>
</dbReference>
<evidence type="ECO:0000313" key="2">
    <source>
        <dbReference type="EMBL" id="QJW84716.1"/>
    </source>
</evidence>
<keyword evidence="1" id="KW-0812">Transmembrane</keyword>
<protein>
    <submittedName>
        <fullName evidence="2">PqqD family peptide modification chaperone</fullName>
    </submittedName>
</protein>
<name>A0ABX6P3L5_9BURK</name>
<organism evidence="2 3">
    <name type="scientific">Ramlibacter terrae</name>
    <dbReference type="NCBI Taxonomy" id="2732511"/>
    <lineage>
        <taxon>Bacteria</taxon>
        <taxon>Pseudomonadati</taxon>
        <taxon>Pseudomonadota</taxon>
        <taxon>Betaproteobacteria</taxon>
        <taxon>Burkholderiales</taxon>
        <taxon>Comamonadaceae</taxon>
        <taxon>Ramlibacter</taxon>
    </lineage>
</organism>
<accession>A0ABX6P3L5</accession>
<keyword evidence="1" id="KW-0472">Membrane</keyword>